<dbReference type="Proteomes" id="UP000000673">
    <property type="component" value="Unassembled WGS sequence"/>
</dbReference>
<reference evidence="1 3" key="1">
    <citation type="journal article" date="2010" name="BMC Genomics">
        <title>Combination of measures distinguishes pre-miRNAs from other stem-loops in the genome of the newly sequenced Anopheles darlingi.</title>
        <authorList>
            <person name="Mendes N.D."/>
            <person name="Freitas A.T."/>
            <person name="Vasconcelos A.T."/>
            <person name="Sagot M.F."/>
        </authorList>
    </citation>
    <scope>NUCLEOTIDE SEQUENCE</scope>
</reference>
<dbReference type="AlphaFoldDB" id="W5JSN5"/>
<dbReference type="HOGENOM" id="CLU_1157247_0_0_1"/>
<reference evidence="1" key="2">
    <citation type="submission" date="2010-05" db="EMBL/GenBank/DDBJ databases">
        <authorList>
            <person name="Almeida L.G."/>
            <person name="Nicolas M.F."/>
            <person name="Souza R.C."/>
            <person name="Vasconcelos A.T.R."/>
        </authorList>
    </citation>
    <scope>NUCLEOTIDE SEQUENCE</scope>
</reference>
<reference evidence="2" key="4">
    <citation type="submission" date="2015-06" db="UniProtKB">
        <authorList>
            <consortium name="EnsemblMetazoa"/>
        </authorList>
    </citation>
    <scope>IDENTIFICATION</scope>
</reference>
<dbReference type="EMBL" id="ADMH02000482">
    <property type="protein sequence ID" value="ETN66318.1"/>
    <property type="molecule type" value="Genomic_DNA"/>
</dbReference>
<gene>
    <name evidence="1" type="ORF">AND_001898</name>
</gene>
<name>W5JSN5_ANODA</name>
<dbReference type="VEuPathDB" id="VectorBase:ADAC001898"/>
<evidence type="ECO:0000313" key="3">
    <source>
        <dbReference type="Proteomes" id="UP000000673"/>
    </source>
</evidence>
<dbReference type="EnsemblMetazoa" id="ADAC001898-RA">
    <property type="protein sequence ID" value="ADAC001898-PA"/>
    <property type="gene ID" value="ADAC001898"/>
</dbReference>
<keyword evidence="3" id="KW-1185">Reference proteome</keyword>
<protein>
    <submittedName>
        <fullName evidence="1 2">Uncharacterized protein</fullName>
    </submittedName>
</protein>
<accession>W5JSN5</accession>
<reference evidence="1" key="3">
    <citation type="journal article" date="2013" name="Nucleic Acids Res.">
        <title>The genome of Anopheles darlingi, the main neotropical malaria vector.</title>
        <authorList>
            <person name="Marinotti O."/>
            <person name="Cerqueira G.C."/>
            <person name="de Almeida L.G."/>
            <person name="Ferro M.I."/>
            <person name="Loreto E.L."/>
            <person name="Zaha A."/>
            <person name="Teixeira S.M."/>
            <person name="Wespiser A.R."/>
            <person name="Almeida E Silva A."/>
            <person name="Schlindwein A.D."/>
            <person name="Pacheco A.C."/>
            <person name="Silva A.L."/>
            <person name="Graveley B.R."/>
            <person name="Walenz B.P."/>
            <person name="Lima Bde A."/>
            <person name="Ribeiro C.A."/>
            <person name="Nunes-Silva C.G."/>
            <person name="de Carvalho C.R."/>
            <person name="Soares C.M."/>
            <person name="de Menezes C.B."/>
            <person name="Matiolli C."/>
            <person name="Caffrey D."/>
            <person name="Araujo D.A."/>
            <person name="de Oliveira D.M."/>
            <person name="Golenbock D."/>
            <person name="Grisard E.C."/>
            <person name="Fantinatti-Garboggini F."/>
            <person name="de Carvalho F.M."/>
            <person name="Barcellos F.G."/>
            <person name="Prosdocimi F."/>
            <person name="May G."/>
            <person name="Azevedo Junior G.M."/>
            <person name="Guimaraes G.M."/>
            <person name="Goldman G.H."/>
            <person name="Padilha I.Q."/>
            <person name="Batista Jda S."/>
            <person name="Ferro J.A."/>
            <person name="Ribeiro J.M."/>
            <person name="Fietto J.L."/>
            <person name="Dabbas K.M."/>
            <person name="Cerdeira L."/>
            <person name="Agnez-Lima L.F."/>
            <person name="Brocchi M."/>
            <person name="de Carvalho M.O."/>
            <person name="Teixeira Mde M."/>
            <person name="Diniz Maia Mde M."/>
            <person name="Goldman M.H."/>
            <person name="Cruz Schneider M.P."/>
            <person name="Felipe M.S."/>
            <person name="Hungria M."/>
            <person name="Nicolas M.F."/>
            <person name="Pereira M."/>
            <person name="Montes M.A."/>
            <person name="Cantao M.E."/>
            <person name="Vincentz M."/>
            <person name="Rafael M.S."/>
            <person name="Silverman N."/>
            <person name="Stoco P.H."/>
            <person name="Souza R.C."/>
            <person name="Vicentini R."/>
            <person name="Gazzinelli R.T."/>
            <person name="Neves Rde O."/>
            <person name="Silva R."/>
            <person name="Astolfi-Filho S."/>
            <person name="Maciel T.E."/>
            <person name="Urmenyi T.P."/>
            <person name="Tadei W.P."/>
            <person name="Camargo E.P."/>
            <person name="de Vasconcelos A.T."/>
        </authorList>
    </citation>
    <scope>NUCLEOTIDE SEQUENCE</scope>
</reference>
<proteinExistence type="predicted"/>
<organism evidence="1">
    <name type="scientific">Anopheles darlingi</name>
    <name type="common">Mosquito</name>
    <dbReference type="NCBI Taxonomy" id="43151"/>
    <lineage>
        <taxon>Eukaryota</taxon>
        <taxon>Metazoa</taxon>
        <taxon>Ecdysozoa</taxon>
        <taxon>Arthropoda</taxon>
        <taxon>Hexapoda</taxon>
        <taxon>Insecta</taxon>
        <taxon>Pterygota</taxon>
        <taxon>Neoptera</taxon>
        <taxon>Endopterygota</taxon>
        <taxon>Diptera</taxon>
        <taxon>Nematocera</taxon>
        <taxon>Culicoidea</taxon>
        <taxon>Culicidae</taxon>
        <taxon>Anophelinae</taxon>
        <taxon>Anopheles</taxon>
    </lineage>
</organism>
<sequence>MVVVVTGPPHKKHQLQTICARRAGAINFQHPINPSEWVAWRTEGRTMKKDLLLLPRCECVFLVELASTGGGSFSFSSKDIHPCINERMSSQRRTIITPPTAASQPAHGHRRSSIKPHRWRRAANCHHTHTPGGTHHRPTVSNQLSICSSNIVTAIILLRLLGSYRWLLPAGAACDKNKREIRAYRTVINTCKREKEREPSASIGHFIIIGTHSYALLRQITDDDPKSSKCEETWTQQQLE</sequence>
<evidence type="ECO:0000313" key="2">
    <source>
        <dbReference type="EnsemblMetazoa" id="ADAC001898-PA"/>
    </source>
</evidence>
<evidence type="ECO:0000313" key="1">
    <source>
        <dbReference type="EMBL" id="ETN66318.1"/>
    </source>
</evidence>